<reference evidence="5" key="1">
    <citation type="journal article" date="2019" name="Int. J. Syst. Evol. Microbiol.">
        <title>The Global Catalogue of Microorganisms (GCM) 10K type strain sequencing project: providing services to taxonomists for standard genome sequencing and annotation.</title>
        <authorList>
            <consortium name="The Broad Institute Genomics Platform"/>
            <consortium name="The Broad Institute Genome Sequencing Center for Infectious Disease"/>
            <person name="Wu L."/>
            <person name="Ma J."/>
        </authorList>
    </citation>
    <scope>NUCLEOTIDE SEQUENCE [LARGE SCALE GENOMIC DNA]</scope>
    <source>
        <strain evidence="5">CGMCC 1.12664</strain>
    </source>
</reference>
<feature type="domain" description="N-acetyltransferase" evidence="3">
    <location>
        <begin position="3"/>
        <end position="139"/>
    </location>
</feature>
<dbReference type="EMBL" id="BMFJ01000001">
    <property type="protein sequence ID" value="GGE30980.1"/>
    <property type="molecule type" value="Genomic_DNA"/>
</dbReference>
<name>A0A917A6D2_9RHOB</name>
<sequence>MNARIERIRPETRRLLDHVAAEVFDGPILPARLDALLATGTHVLLAAMEGPVCVGQCLGMVTHNPDAAPGLYIDNLGVAPSHRRQGIGRALIEAMLEQARSEGCDWVWLAADPDSDTALPFYRALGFTFQSTEFCEVAI</sequence>
<dbReference type="CDD" id="cd04301">
    <property type="entry name" value="NAT_SF"/>
    <property type="match status" value="1"/>
</dbReference>
<dbReference type="AlphaFoldDB" id="A0A917A6D2"/>
<dbReference type="PANTHER" id="PTHR43877">
    <property type="entry name" value="AMINOALKYLPHOSPHONATE N-ACETYLTRANSFERASE-RELATED-RELATED"/>
    <property type="match status" value="1"/>
</dbReference>
<dbReference type="RefSeq" id="WP_188477388.1">
    <property type="nucleotide sequence ID" value="NZ_BMFJ01000001.1"/>
</dbReference>
<evidence type="ECO:0000313" key="4">
    <source>
        <dbReference type="EMBL" id="GGE30980.1"/>
    </source>
</evidence>
<gene>
    <name evidence="4" type="ORF">GCM10011360_18710</name>
</gene>
<keyword evidence="5" id="KW-1185">Reference proteome</keyword>
<evidence type="ECO:0000256" key="2">
    <source>
        <dbReference type="ARBA" id="ARBA00023315"/>
    </source>
</evidence>
<evidence type="ECO:0000313" key="5">
    <source>
        <dbReference type="Proteomes" id="UP000612855"/>
    </source>
</evidence>
<organism evidence="4 5">
    <name type="scientific">Primorskyibacter flagellatus</name>
    <dbReference type="NCBI Taxonomy" id="1387277"/>
    <lineage>
        <taxon>Bacteria</taxon>
        <taxon>Pseudomonadati</taxon>
        <taxon>Pseudomonadota</taxon>
        <taxon>Alphaproteobacteria</taxon>
        <taxon>Rhodobacterales</taxon>
        <taxon>Roseobacteraceae</taxon>
        <taxon>Primorskyibacter</taxon>
    </lineage>
</organism>
<accession>A0A917A6D2</accession>
<keyword evidence="2" id="KW-0012">Acyltransferase</keyword>
<dbReference type="InterPro" id="IPR050832">
    <property type="entry name" value="Bact_Acetyltransf"/>
</dbReference>
<dbReference type="PROSITE" id="PS51186">
    <property type="entry name" value="GNAT"/>
    <property type="match status" value="1"/>
</dbReference>
<dbReference type="InterPro" id="IPR000182">
    <property type="entry name" value="GNAT_dom"/>
</dbReference>
<dbReference type="InterPro" id="IPR016181">
    <property type="entry name" value="Acyl_CoA_acyltransferase"/>
</dbReference>
<protein>
    <submittedName>
        <fullName evidence="4">GNAT family N-acetyltransferase</fullName>
    </submittedName>
</protein>
<dbReference type="Proteomes" id="UP000612855">
    <property type="component" value="Unassembled WGS sequence"/>
</dbReference>
<evidence type="ECO:0000259" key="3">
    <source>
        <dbReference type="PROSITE" id="PS51186"/>
    </source>
</evidence>
<evidence type="ECO:0000256" key="1">
    <source>
        <dbReference type="ARBA" id="ARBA00022679"/>
    </source>
</evidence>
<proteinExistence type="predicted"/>
<comment type="caution">
    <text evidence="4">The sequence shown here is derived from an EMBL/GenBank/DDBJ whole genome shotgun (WGS) entry which is preliminary data.</text>
</comment>
<dbReference type="Gene3D" id="3.40.630.30">
    <property type="match status" value="1"/>
</dbReference>
<dbReference type="Pfam" id="PF00583">
    <property type="entry name" value="Acetyltransf_1"/>
    <property type="match status" value="1"/>
</dbReference>
<dbReference type="SUPFAM" id="SSF55729">
    <property type="entry name" value="Acyl-CoA N-acyltransferases (Nat)"/>
    <property type="match status" value="1"/>
</dbReference>
<dbReference type="GO" id="GO:0016747">
    <property type="term" value="F:acyltransferase activity, transferring groups other than amino-acyl groups"/>
    <property type="evidence" value="ECO:0007669"/>
    <property type="project" value="InterPro"/>
</dbReference>
<keyword evidence="1" id="KW-0808">Transferase</keyword>